<protein>
    <submittedName>
        <fullName evidence="1">Uncharacterized protein</fullName>
    </submittedName>
</protein>
<organism evidence="1">
    <name type="scientific">Enterococcus faecium</name>
    <name type="common">Streptococcus faecium</name>
    <dbReference type="NCBI Taxonomy" id="1352"/>
    <lineage>
        <taxon>Bacteria</taxon>
        <taxon>Bacillati</taxon>
        <taxon>Bacillota</taxon>
        <taxon>Bacilli</taxon>
        <taxon>Lactobacillales</taxon>
        <taxon>Enterococcaceae</taxon>
        <taxon>Enterococcus</taxon>
    </lineage>
</organism>
<dbReference type="EMBL" id="KP342511">
    <property type="protein sequence ID" value="AJY53548.1"/>
    <property type="molecule type" value="Genomic_DNA"/>
</dbReference>
<gene>
    <name evidence="1" type="ORF">pEfm12493_064</name>
</gene>
<reference evidence="1" key="1">
    <citation type="journal article" date="2015" name="J. Antimicrob. Chemother.">
        <title>Vancomycin-resistant Enterococcus faecium harbouring vanN in Canada: a case and complete sequence of pEfm12493 harbouring the vanN operon.</title>
        <authorList>
            <person name="Boyd D.A."/>
            <person name="Levesque S."/>
            <person name="Picard A.C."/>
            <person name="Golding G.R."/>
        </authorList>
    </citation>
    <scope>NUCLEOTIDE SEQUENCE</scope>
    <source>
        <strain evidence="1">N12-493</strain>
        <plasmid evidence="1">pEfm12493</plasmid>
    </source>
</reference>
<dbReference type="RefSeq" id="WP_172686623.1">
    <property type="nucleotide sequence ID" value="NZ_KP342511.1"/>
</dbReference>
<evidence type="ECO:0000313" key="1">
    <source>
        <dbReference type="EMBL" id="AJY53548.1"/>
    </source>
</evidence>
<accession>A0A0D5MAN6</accession>
<dbReference type="AlphaFoldDB" id="A0A0D5MAN6"/>
<proteinExistence type="predicted"/>
<geneLocation type="plasmid" evidence="1">
    <name>pEfm12493</name>
</geneLocation>
<name>A0A0D5MAN6_ENTFC</name>
<keyword evidence="1" id="KW-0614">Plasmid</keyword>
<sequence>MSKIVYQLSTEDICQFLTNREHLNEVTRRVKHSFSCMEELGYFVNSVEQELYNEKQTSVLKVEAKVNYYTLLPKMENNSTLLRFETEHYIMEVFLETNKYVKNYINCVILRKEYYSEKDYVTFVESDSDMEERIEELNQKKYNHFDYYVLFAQFLTAETELALVFGNGYFLTVPQSFLDEYKKEVANSKGNNAESRKELYETFHFDETEQMLVELERNQVAYQMFISKNNK</sequence>